<evidence type="ECO:0008006" key="3">
    <source>
        <dbReference type="Google" id="ProtNLM"/>
    </source>
</evidence>
<reference evidence="1 2" key="1">
    <citation type="journal article" date="2020" name="IScience">
        <title>Genome Sequencing of the Endangered Kingdonia uniflora (Circaeasteraceae, Ranunculales) Reveals Potential Mechanisms of Evolutionary Specialization.</title>
        <authorList>
            <person name="Sun Y."/>
            <person name="Deng T."/>
            <person name="Zhang A."/>
            <person name="Moore M.J."/>
            <person name="Landis J.B."/>
            <person name="Lin N."/>
            <person name="Zhang H."/>
            <person name="Zhang X."/>
            <person name="Huang J."/>
            <person name="Zhang X."/>
            <person name="Sun H."/>
            <person name="Wang H."/>
        </authorList>
    </citation>
    <scope>NUCLEOTIDE SEQUENCE [LARGE SCALE GENOMIC DNA]</scope>
    <source>
        <strain evidence="1">TB1705</strain>
        <tissue evidence="1">Leaf</tissue>
    </source>
</reference>
<evidence type="ECO:0000313" key="1">
    <source>
        <dbReference type="EMBL" id="KAF6172066.1"/>
    </source>
</evidence>
<name>A0A7J7NXY9_9MAGN</name>
<feature type="non-terminal residue" evidence="1">
    <location>
        <position position="1"/>
    </location>
</feature>
<organism evidence="1 2">
    <name type="scientific">Kingdonia uniflora</name>
    <dbReference type="NCBI Taxonomy" id="39325"/>
    <lineage>
        <taxon>Eukaryota</taxon>
        <taxon>Viridiplantae</taxon>
        <taxon>Streptophyta</taxon>
        <taxon>Embryophyta</taxon>
        <taxon>Tracheophyta</taxon>
        <taxon>Spermatophyta</taxon>
        <taxon>Magnoliopsida</taxon>
        <taxon>Ranunculales</taxon>
        <taxon>Circaeasteraceae</taxon>
        <taxon>Kingdonia</taxon>
    </lineage>
</organism>
<gene>
    <name evidence="1" type="ORF">GIB67_029484</name>
</gene>
<dbReference type="PANTHER" id="PTHR47481">
    <property type="match status" value="1"/>
</dbReference>
<dbReference type="AlphaFoldDB" id="A0A7J7NXY9"/>
<dbReference type="Pfam" id="PF14223">
    <property type="entry name" value="Retrotran_gag_2"/>
    <property type="match status" value="1"/>
</dbReference>
<sequence>STLDVVQLTKCLPTLVNLVLIKLTDKNYLLWQHQSTPLLNRKQIDQLIMSWIFSTIIETVLADVISLLTSKGVWNTLKDSFIQHSKMQEIELRQKIQACRKGTQSMSTYIKEFKRTCEELDCIQKPLLDEDKISWLLIGLDRTYNVIQTPVQTRERHPTFKEVQAMLLAEEALQNSYDVSPAVITAFAAEQSRSFGRFRGWRDQFFGRSYHRGHGRGFPNSGYTHNNSQSNFLGRNSLSKPTCQICGIRGHTTLEC</sequence>
<dbReference type="PANTHER" id="PTHR47481:SF10">
    <property type="entry name" value="COPIA-LIKE POLYPROTEIN_RETROTRANSPOSON"/>
    <property type="match status" value="1"/>
</dbReference>
<dbReference type="OrthoDB" id="1912561at2759"/>
<dbReference type="Proteomes" id="UP000541444">
    <property type="component" value="Unassembled WGS sequence"/>
</dbReference>
<proteinExistence type="predicted"/>
<comment type="caution">
    <text evidence="1">The sequence shown here is derived from an EMBL/GenBank/DDBJ whole genome shotgun (WGS) entry which is preliminary data.</text>
</comment>
<keyword evidence="2" id="KW-1185">Reference proteome</keyword>
<dbReference type="EMBL" id="JACGCM010000445">
    <property type="protein sequence ID" value="KAF6172066.1"/>
    <property type="molecule type" value="Genomic_DNA"/>
</dbReference>
<protein>
    <recommendedName>
        <fullName evidence="3">Retrotransposon gag domain-containing protein</fullName>
    </recommendedName>
</protein>
<accession>A0A7J7NXY9</accession>
<evidence type="ECO:0000313" key="2">
    <source>
        <dbReference type="Proteomes" id="UP000541444"/>
    </source>
</evidence>